<keyword evidence="3" id="KW-1185">Reference proteome</keyword>
<dbReference type="Proteomes" id="UP000182818">
    <property type="component" value="Unassembled WGS sequence"/>
</dbReference>
<dbReference type="SUPFAM" id="SSF52540">
    <property type="entry name" value="P-loop containing nucleoside triphosphate hydrolases"/>
    <property type="match status" value="1"/>
</dbReference>
<dbReference type="Gene3D" id="3.40.50.300">
    <property type="entry name" value="P-loop containing nucleotide triphosphate hydrolases"/>
    <property type="match status" value="2"/>
</dbReference>
<dbReference type="PANTHER" id="PTHR42957">
    <property type="entry name" value="HELICASE MJ1565-RELATED"/>
    <property type="match status" value="1"/>
</dbReference>
<evidence type="ECO:0000259" key="1">
    <source>
        <dbReference type="Pfam" id="PF01935"/>
    </source>
</evidence>
<proteinExistence type="predicted"/>
<evidence type="ECO:0000313" key="3">
    <source>
        <dbReference type="Proteomes" id="UP000182818"/>
    </source>
</evidence>
<comment type="caution">
    <text evidence="2">The sequence shown here is derived from an EMBL/GenBank/DDBJ whole genome shotgun (WGS) entry which is preliminary data.</text>
</comment>
<organism evidence="2 3">
    <name type="scientific">Pediococcus ethanolidurans</name>
    <dbReference type="NCBI Taxonomy" id="319653"/>
    <lineage>
        <taxon>Bacteria</taxon>
        <taxon>Bacillati</taxon>
        <taxon>Bacillota</taxon>
        <taxon>Bacilli</taxon>
        <taxon>Lactobacillales</taxon>
        <taxon>Lactobacillaceae</taxon>
        <taxon>Pediococcus</taxon>
    </lineage>
</organism>
<dbReference type="InterPro" id="IPR027417">
    <property type="entry name" value="P-loop_NTPase"/>
</dbReference>
<accession>A0A1H9M6K8</accession>
<dbReference type="EMBL" id="FOGK01000002">
    <property type="protein sequence ID" value="SER19201.1"/>
    <property type="molecule type" value="Genomic_DNA"/>
</dbReference>
<dbReference type="PANTHER" id="PTHR42957:SF1">
    <property type="entry name" value="HELICASE MJ1565-RELATED"/>
    <property type="match status" value="1"/>
</dbReference>
<protein>
    <recommendedName>
        <fullName evidence="1">Helicase HerA central domain-containing protein</fullName>
    </recommendedName>
</protein>
<dbReference type="RefSeq" id="WP_057805519.1">
    <property type="nucleotide sequence ID" value="NZ_BJYP01000011.1"/>
</dbReference>
<gene>
    <name evidence="2" type="ORF">SAMN04487973_102195</name>
</gene>
<dbReference type="InterPro" id="IPR008571">
    <property type="entry name" value="HerA-like"/>
</dbReference>
<dbReference type="Pfam" id="PF01935">
    <property type="entry name" value="DUF87"/>
    <property type="match status" value="1"/>
</dbReference>
<reference evidence="2 3" key="1">
    <citation type="submission" date="2016-10" db="EMBL/GenBank/DDBJ databases">
        <authorList>
            <person name="Varghese N."/>
            <person name="Submissions S."/>
        </authorList>
    </citation>
    <scope>NUCLEOTIDE SEQUENCE [LARGE SCALE GENOMIC DNA]</scope>
    <source>
        <strain evidence="2 3">CGMCC 1.3889</strain>
    </source>
</reference>
<evidence type="ECO:0000313" key="2">
    <source>
        <dbReference type="EMBL" id="SER19201.1"/>
    </source>
</evidence>
<dbReference type="InterPro" id="IPR002789">
    <property type="entry name" value="HerA_central"/>
</dbReference>
<feature type="domain" description="Helicase HerA central" evidence="1">
    <location>
        <begin position="144"/>
        <end position="284"/>
    </location>
</feature>
<dbReference type="GeneID" id="76043165"/>
<name>A0A1H9M6K8_9LACO</name>
<sequence length="628" mass="71479">MTTNKIDMKTFGVIVKVDGNDAEVGMYDMSNDSDFIWNGQILSGPMVGAYMTIKQNDVKIIATVTREQVMDQQNTIKSTEFDNRYSKDSINRIISLRTKGVIDRNGFHVTSKYVPMIGNEVQITSIEDIDLIYGVDKDEHTITIGITLNEGRPVKLPINKFFASHIGIFGNTGSGKSNTLHKLYLELFRSNYCEGILSHSQFFVIDFNSEYTGQNIFGQKVPKKYFELSTREAKRNPDNSRDVENKIPVSSSYLFDADILSILFDARPATQVPFLRKSIQKFNEVRKKSADYMARFFVGIIARIVTTPTSSDTTGLQDWVNTCKKVCPDSDYSSLEQLELNTSTGAFYIGPKFFNESGKLSEENRHFLKLDKITADLQEYWNSISKNPMEQLESFLKFQLVYATAWDHKKETYIGPLFERIDAELMGLKKVIYLTDADPKDFFSTMNVVSLLNTNQAVKRVIPMLLSKMIYDRQKNMVRNEKIEHTTHLIIDEAHNILNGAAVDVGDNWRDYRLSVFEEIIKEGRKFGFYLTLASQRPSDISPTILFQIHNYFIHRLVNERDLNAISTAIPSIDIANFKKIPLLGKGETIISGIATQVPELAQITYEPKNRPNSDDVILTDLWNNGGD</sequence>